<comment type="caution">
    <text evidence="1">The sequence shown here is derived from an EMBL/GenBank/DDBJ whole genome shotgun (WGS) entry which is preliminary data.</text>
</comment>
<proteinExistence type="predicted"/>
<dbReference type="EMBL" id="QGGB01000001">
    <property type="protein sequence ID" value="PWN08182.1"/>
    <property type="molecule type" value="Genomic_DNA"/>
</dbReference>
<dbReference type="AlphaFoldDB" id="A0A316TZ22"/>
<dbReference type="OrthoDB" id="1525265at2"/>
<dbReference type="RefSeq" id="WP_109643836.1">
    <property type="nucleotide sequence ID" value="NZ_QGGB01000001.1"/>
</dbReference>
<dbReference type="Proteomes" id="UP000245533">
    <property type="component" value="Unassembled WGS sequence"/>
</dbReference>
<keyword evidence="2" id="KW-1185">Reference proteome</keyword>
<name>A0A316TZ22_9BACT</name>
<evidence type="ECO:0000313" key="1">
    <source>
        <dbReference type="EMBL" id="PWN08182.1"/>
    </source>
</evidence>
<protein>
    <submittedName>
        <fullName evidence="1">Uncharacterized protein</fullName>
    </submittedName>
</protein>
<reference evidence="1 2" key="1">
    <citation type="submission" date="2018-05" db="EMBL/GenBank/DDBJ databases">
        <title>Rhodohalobacter halophilus gen. nov., sp. nov., a moderately halophilic member of the family Balneolaceae.</title>
        <authorList>
            <person name="Liu Z.-W."/>
        </authorList>
    </citation>
    <scope>NUCLEOTIDE SEQUENCE [LARGE SCALE GENOMIC DNA]</scope>
    <source>
        <strain evidence="1 2">8A47</strain>
    </source>
</reference>
<gene>
    <name evidence="1" type="ORF">DDZ15_00680</name>
</gene>
<sequence length="76" mass="8657">MVDETYHDRESSLQERVNMLNRRGYRGFSVKSCNRKWDGVEVKVVNSSGKVFTAIGETVDEAYGNVIEEIDLLLDS</sequence>
<evidence type="ECO:0000313" key="2">
    <source>
        <dbReference type="Proteomes" id="UP000245533"/>
    </source>
</evidence>
<accession>A0A316TZ22</accession>
<organism evidence="1 2">
    <name type="scientific">Rhodohalobacter mucosus</name>
    <dbReference type="NCBI Taxonomy" id="2079485"/>
    <lineage>
        <taxon>Bacteria</taxon>
        <taxon>Pseudomonadati</taxon>
        <taxon>Balneolota</taxon>
        <taxon>Balneolia</taxon>
        <taxon>Balneolales</taxon>
        <taxon>Balneolaceae</taxon>
        <taxon>Rhodohalobacter</taxon>
    </lineage>
</organism>